<evidence type="ECO:0000259" key="3">
    <source>
        <dbReference type="PROSITE" id="PS50110"/>
    </source>
</evidence>
<comment type="caution">
    <text evidence="4">The sequence shown here is derived from an EMBL/GenBank/DDBJ whole genome shotgun (WGS) entry which is preliminary data.</text>
</comment>
<gene>
    <name evidence="4" type="ORF">BDK89_3828</name>
</gene>
<accession>A0A4R7I3P7</accession>
<evidence type="ECO:0000313" key="4">
    <source>
        <dbReference type="EMBL" id="TDT18211.1"/>
    </source>
</evidence>
<name>A0A4R7I3P7_9ACTN</name>
<dbReference type="SUPFAM" id="SSF52172">
    <property type="entry name" value="CheY-like"/>
    <property type="match status" value="1"/>
</dbReference>
<dbReference type="GO" id="GO:0000160">
    <property type="term" value="P:phosphorelay signal transduction system"/>
    <property type="evidence" value="ECO:0007669"/>
    <property type="project" value="InterPro"/>
</dbReference>
<reference evidence="4 5" key="1">
    <citation type="submission" date="2019-03" db="EMBL/GenBank/DDBJ databases">
        <title>Sequencing the genomes of 1000 actinobacteria strains.</title>
        <authorList>
            <person name="Klenk H.-P."/>
        </authorList>
    </citation>
    <scope>NUCLEOTIDE SEQUENCE [LARGE SCALE GENOMIC DNA]</scope>
    <source>
        <strain evidence="4 5">DSM 18936</strain>
    </source>
</reference>
<dbReference type="EMBL" id="SOAU01000001">
    <property type="protein sequence ID" value="TDT18211.1"/>
    <property type="molecule type" value="Genomic_DNA"/>
</dbReference>
<dbReference type="PROSITE" id="PS50110">
    <property type="entry name" value="RESPONSE_REGULATORY"/>
    <property type="match status" value="1"/>
</dbReference>
<organism evidence="4 5">
    <name type="scientific">Ilumatobacter fluminis</name>
    <dbReference type="NCBI Taxonomy" id="467091"/>
    <lineage>
        <taxon>Bacteria</taxon>
        <taxon>Bacillati</taxon>
        <taxon>Actinomycetota</taxon>
        <taxon>Acidimicrobiia</taxon>
        <taxon>Acidimicrobiales</taxon>
        <taxon>Ilumatobacteraceae</taxon>
        <taxon>Ilumatobacter</taxon>
    </lineage>
</organism>
<dbReference type="OrthoDB" id="9800897at2"/>
<dbReference type="SMART" id="SM00448">
    <property type="entry name" value="REC"/>
    <property type="match status" value="1"/>
</dbReference>
<evidence type="ECO:0000313" key="5">
    <source>
        <dbReference type="Proteomes" id="UP000294558"/>
    </source>
</evidence>
<sequence>MRVLIVDDDTATVSFMRLAFEAAGDEVRTATTVDDALREAATMLPDVVLSDLTLARSVPDGADGFALLRALRSDTATEHVGVLAVSGADHPEVLRAAEERGFDGFVAKPVDIASLIERVHRLGVVVAGRADSGGVDRA</sequence>
<feature type="domain" description="Response regulatory" evidence="3">
    <location>
        <begin position="2"/>
        <end position="123"/>
    </location>
</feature>
<keyword evidence="1 2" id="KW-0597">Phosphoprotein</keyword>
<dbReference type="PANTHER" id="PTHR44591">
    <property type="entry name" value="STRESS RESPONSE REGULATOR PROTEIN 1"/>
    <property type="match status" value="1"/>
</dbReference>
<dbReference type="InterPro" id="IPR001789">
    <property type="entry name" value="Sig_transdc_resp-reg_receiver"/>
</dbReference>
<feature type="modified residue" description="4-aspartylphosphate" evidence="2">
    <location>
        <position position="51"/>
    </location>
</feature>
<keyword evidence="5" id="KW-1185">Reference proteome</keyword>
<dbReference type="AlphaFoldDB" id="A0A4R7I3P7"/>
<dbReference type="InterPro" id="IPR050595">
    <property type="entry name" value="Bact_response_regulator"/>
</dbReference>
<dbReference type="PANTHER" id="PTHR44591:SF23">
    <property type="entry name" value="CHEY SUBFAMILY"/>
    <property type="match status" value="1"/>
</dbReference>
<dbReference type="Pfam" id="PF00072">
    <property type="entry name" value="Response_reg"/>
    <property type="match status" value="1"/>
</dbReference>
<dbReference type="RefSeq" id="WP_133870442.1">
    <property type="nucleotide sequence ID" value="NZ_SOAU01000001.1"/>
</dbReference>
<dbReference type="Proteomes" id="UP000294558">
    <property type="component" value="Unassembled WGS sequence"/>
</dbReference>
<evidence type="ECO:0000256" key="2">
    <source>
        <dbReference type="PROSITE-ProRule" id="PRU00169"/>
    </source>
</evidence>
<dbReference type="Gene3D" id="3.40.50.2300">
    <property type="match status" value="1"/>
</dbReference>
<evidence type="ECO:0000256" key="1">
    <source>
        <dbReference type="ARBA" id="ARBA00022553"/>
    </source>
</evidence>
<dbReference type="InterPro" id="IPR011006">
    <property type="entry name" value="CheY-like_superfamily"/>
</dbReference>
<proteinExistence type="predicted"/>
<protein>
    <submittedName>
        <fullName evidence="4">Two-component system KDP operon response regulator KdpE</fullName>
    </submittedName>
</protein>